<feature type="domain" description="F-box" evidence="1">
    <location>
        <begin position="21"/>
        <end position="61"/>
    </location>
</feature>
<dbReference type="AlphaFoldDB" id="A0A6D2LCQ6"/>
<dbReference type="Pfam" id="PF00646">
    <property type="entry name" value="F-box"/>
    <property type="match status" value="1"/>
</dbReference>
<proteinExistence type="predicted"/>
<dbReference type="CDD" id="cd22157">
    <property type="entry name" value="F-box_AtFBW1-like"/>
    <property type="match status" value="1"/>
</dbReference>
<sequence length="402" mass="46128">MIQKTTQTSHDSNDISKSEPIPPDIIFEILSRLPTESIVRFQSVSKLWSSITATPEFTKARSSASPPRVLLLFLKRERLFAFSSPTQESNNPDNANYPPLVVSSLYECLEHCFHSVNGFVLLQTRTQFKIWNPTTGRVFTLPKLECDERLTLKQFLLGYDSVDHEYKALCILQGRSRFTEIGILTLGAQEESWRFISTRIPKHDPLPCVGQSNSVICIDGLIYYEAMCLAANYAIMSFDLRSEELNLIKHPKWEKQGSLVSYEGMLAFVTSSRFGVELWILEDAENHKWSSKSFSLPPPPYEEWMLKGVTDAGEFIYIYTPACMYCHDQSGKFCKSSERIHVEKSLYESFSVMYFDPKKKSTREVKFGGICCDDIWRLDEVKFDVRDELIVIPNHIESLISL</sequence>
<reference evidence="2" key="1">
    <citation type="submission" date="2020-01" db="EMBL/GenBank/DDBJ databases">
        <authorList>
            <person name="Mishra B."/>
        </authorList>
    </citation>
    <scope>NUCLEOTIDE SEQUENCE [LARGE SCALE GENOMIC DNA]</scope>
</reference>
<dbReference type="Pfam" id="PF08268">
    <property type="entry name" value="FBA_3"/>
    <property type="match status" value="1"/>
</dbReference>
<evidence type="ECO:0000259" key="1">
    <source>
        <dbReference type="SMART" id="SM00256"/>
    </source>
</evidence>
<dbReference type="SUPFAM" id="SSF81383">
    <property type="entry name" value="F-box domain"/>
    <property type="match status" value="1"/>
</dbReference>
<protein>
    <recommendedName>
        <fullName evidence="1">F-box domain-containing protein</fullName>
    </recommendedName>
</protein>
<dbReference type="PANTHER" id="PTHR31111:SF54">
    <property type="entry name" value="F-BOX DOMAIN-CONTAINING PROTEIN"/>
    <property type="match status" value="1"/>
</dbReference>
<dbReference type="InterPro" id="IPR036047">
    <property type="entry name" value="F-box-like_dom_sf"/>
</dbReference>
<organism evidence="2 3">
    <name type="scientific">Microthlaspi erraticum</name>
    <dbReference type="NCBI Taxonomy" id="1685480"/>
    <lineage>
        <taxon>Eukaryota</taxon>
        <taxon>Viridiplantae</taxon>
        <taxon>Streptophyta</taxon>
        <taxon>Embryophyta</taxon>
        <taxon>Tracheophyta</taxon>
        <taxon>Spermatophyta</taxon>
        <taxon>Magnoliopsida</taxon>
        <taxon>eudicotyledons</taxon>
        <taxon>Gunneridae</taxon>
        <taxon>Pentapetalae</taxon>
        <taxon>rosids</taxon>
        <taxon>malvids</taxon>
        <taxon>Brassicales</taxon>
        <taxon>Brassicaceae</taxon>
        <taxon>Coluteocarpeae</taxon>
        <taxon>Microthlaspi</taxon>
    </lineage>
</organism>
<dbReference type="InterPro" id="IPR001810">
    <property type="entry name" value="F-box_dom"/>
</dbReference>
<gene>
    <name evidence="2" type="ORF">MERR_LOCUS49736</name>
</gene>
<dbReference type="NCBIfam" id="TIGR01640">
    <property type="entry name" value="F_box_assoc_1"/>
    <property type="match status" value="1"/>
</dbReference>
<dbReference type="Gene3D" id="1.20.1280.50">
    <property type="match status" value="1"/>
</dbReference>
<dbReference type="InterPro" id="IPR013187">
    <property type="entry name" value="F-box-assoc_dom_typ3"/>
</dbReference>
<evidence type="ECO:0000313" key="3">
    <source>
        <dbReference type="Proteomes" id="UP000467841"/>
    </source>
</evidence>
<dbReference type="SMART" id="SM00256">
    <property type="entry name" value="FBOX"/>
    <property type="match status" value="1"/>
</dbReference>
<keyword evidence="3" id="KW-1185">Reference proteome</keyword>
<comment type="caution">
    <text evidence="2">The sequence shown here is derived from an EMBL/GenBank/DDBJ whole genome shotgun (WGS) entry which is preliminary data.</text>
</comment>
<dbReference type="PANTHER" id="PTHR31111">
    <property type="entry name" value="BNAA05G37150D PROTEIN-RELATED"/>
    <property type="match status" value="1"/>
</dbReference>
<dbReference type="InterPro" id="IPR017451">
    <property type="entry name" value="F-box-assoc_interact_dom"/>
</dbReference>
<dbReference type="OrthoDB" id="687122at2759"/>
<dbReference type="EMBL" id="CACVBM020001940">
    <property type="protein sequence ID" value="CAA7062500.1"/>
    <property type="molecule type" value="Genomic_DNA"/>
</dbReference>
<accession>A0A6D2LCQ6</accession>
<evidence type="ECO:0000313" key="2">
    <source>
        <dbReference type="EMBL" id="CAA7062500.1"/>
    </source>
</evidence>
<name>A0A6D2LCQ6_9BRAS</name>
<dbReference type="Proteomes" id="UP000467841">
    <property type="component" value="Unassembled WGS sequence"/>
</dbReference>